<evidence type="ECO:0000256" key="3">
    <source>
        <dbReference type="SAM" id="MobiDB-lite"/>
    </source>
</evidence>
<evidence type="ECO:0000259" key="4">
    <source>
        <dbReference type="Pfam" id="PF08236"/>
    </source>
</evidence>
<comment type="subcellular location">
    <subcellularLocation>
        <location evidence="1">Nucleus</location>
    </subcellularLocation>
</comment>
<keyword evidence="5" id="KW-0067">ATP-binding</keyword>
<dbReference type="Gene3D" id="1.10.1740.100">
    <property type="entry name" value="Set2, Rpb1 interacting domain"/>
    <property type="match status" value="1"/>
</dbReference>
<dbReference type="GO" id="GO:0016787">
    <property type="term" value="F:hydrolase activity"/>
    <property type="evidence" value="ECO:0007669"/>
    <property type="project" value="UniProtKB-KW"/>
</dbReference>
<comment type="caution">
    <text evidence="5">The sequence shown here is derived from an EMBL/GenBank/DDBJ whole genome shotgun (WGS) entry which is preliminary data.</text>
</comment>
<gene>
    <name evidence="5" type="primary">RECQL5</name>
    <name evidence="5" type="ORF">OS493_034072</name>
</gene>
<dbReference type="Gene3D" id="6.10.250.3140">
    <property type="match status" value="1"/>
</dbReference>
<evidence type="ECO:0000256" key="2">
    <source>
        <dbReference type="ARBA" id="ARBA00023242"/>
    </source>
</evidence>
<keyword evidence="5" id="KW-0547">Nucleotide-binding</keyword>
<feature type="domain" description="Set2 Rpb1 interacting" evidence="4">
    <location>
        <begin position="388"/>
        <end position="457"/>
    </location>
</feature>
<dbReference type="Pfam" id="PF08236">
    <property type="entry name" value="SRI"/>
    <property type="match status" value="1"/>
</dbReference>
<keyword evidence="6" id="KW-1185">Reference proteome</keyword>
<dbReference type="GO" id="GO:0003678">
    <property type="term" value="F:DNA helicase activity"/>
    <property type="evidence" value="ECO:0007669"/>
    <property type="project" value="UniProtKB-EC"/>
</dbReference>
<feature type="region of interest" description="Disordered" evidence="3">
    <location>
        <begin position="335"/>
        <end position="384"/>
    </location>
</feature>
<evidence type="ECO:0000313" key="6">
    <source>
        <dbReference type="Proteomes" id="UP001163046"/>
    </source>
</evidence>
<organism evidence="5 6">
    <name type="scientific">Desmophyllum pertusum</name>
    <dbReference type="NCBI Taxonomy" id="174260"/>
    <lineage>
        <taxon>Eukaryota</taxon>
        <taxon>Metazoa</taxon>
        <taxon>Cnidaria</taxon>
        <taxon>Anthozoa</taxon>
        <taxon>Hexacorallia</taxon>
        <taxon>Scleractinia</taxon>
        <taxon>Caryophylliina</taxon>
        <taxon>Caryophylliidae</taxon>
        <taxon>Desmophyllum</taxon>
    </lineage>
</organism>
<dbReference type="OrthoDB" id="6020335at2759"/>
<reference evidence="5" key="1">
    <citation type="submission" date="2023-01" db="EMBL/GenBank/DDBJ databases">
        <title>Genome assembly of the deep-sea coral Lophelia pertusa.</title>
        <authorList>
            <person name="Herrera S."/>
            <person name="Cordes E."/>
        </authorList>
    </citation>
    <scope>NUCLEOTIDE SEQUENCE</scope>
    <source>
        <strain evidence="5">USNM1676648</strain>
        <tissue evidence="5">Polyp</tissue>
    </source>
</reference>
<feature type="region of interest" description="Disordered" evidence="3">
    <location>
        <begin position="228"/>
        <end position="249"/>
    </location>
</feature>
<feature type="compositionally biased region" description="Basic and acidic residues" evidence="3">
    <location>
        <begin position="228"/>
        <end position="242"/>
    </location>
</feature>
<evidence type="ECO:0000313" key="5">
    <source>
        <dbReference type="EMBL" id="KAJ7370143.1"/>
    </source>
</evidence>
<sequence>MKMVTIMKVTAKEVLRRANFRCKLISNEFKKRRKGRQSPSCPVSHQLPGPNCRLKEATNYLHIPKLAIKVREHCFGLLEEAMKSNISHCAKIEESARLLFDMETTSIDIEHTIFKNSKSDIAYKTAMLKKVTEVKSSTGNGSVFVWNRALQSSTASSTATSVSNDAQRDIYKDTEEADTKTFTPFVSALQLMKSDSRITREPAVFKQPAKIPPPRAIPTIKYFFENSDKNEVKQENNDDDGKMSANSQKRTASEDFWWLDDLPHRKKTRLEDDPTAATCTNSNIEGNVKDTATPNDVFFRKASDLKPLKRLKHNLDISTSCKLKCNSAAIKTLDNNSRKDSQSGNKCSRLKQNTQTVSTDMHETRGPGEGSSHGNHGNVSPGDPVDVKNVANVVVKYLSPYLKQGSIVSKDLFKFLARCITHKVMGTGKVSSPSSRKLEVKAIVKKLFEVCKTFEQESDWDKYMRDIETGKTK</sequence>
<dbReference type="Proteomes" id="UP001163046">
    <property type="component" value="Unassembled WGS sequence"/>
</dbReference>
<dbReference type="InterPro" id="IPR038190">
    <property type="entry name" value="SRI_sf"/>
</dbReference>
<dbReference type="EC" id="3.6.4.12" evidence="5"/>
<dbReference type="Gene3D" id="6.10.250.2460">
    <property type="match status" value="1"/>
</dbReference>
<evidence type="ECO:0000256" key="1">
    <source>
        <dbReference type="ARBA" id="ARBA00004123"/>
    </source>
</evidence>
<dbReference type="GO" id="GO:0005694">
    <property type="term" value="C:chromosome"/>
    <property type="evidence" value="ECO:0007669"/>
    <property type="project" value="InterPro"/>
</dbReference>
<name>A0A9W9YVF2_9CNID</name>
<keyword evidence="5" id="KW-0378">Hydrolase</keyword>
<protein>
    <submittedName>
        <fullName evidence="5">ATP-dependent DNA helicase Q5</fullName>
        <ecNumber evidence="5">3.6.4.12</ecNumber>
    </submittedName>
</protein>
<dbReference type="InterPro" id="IPR013257">
    <property type="entry name" value="SRI"/>
</dbReference>
<keyword evidence="2" id="KW-0539">Nucleus</keyword>
<dbReference type="AlphaFoldDB" id="A0A9W9YVF2"/>
<dbReference type="GO" id="GO:0006355">
    <property type="term" value="P:regulation of DNA-templated transcription"/>
    <property type="evidence" value="ECO:0007669"/>
    <property type="project" value="InterPro"/>
</dbReference>
<feature type="compositionally biased region" description="Polar residues" evidence="3">
    <location>
        <begin position="342"/>
        <end position="359"/>
    </location>
</feature>
<dbReference type="EMBL" id="MU826872">
    <property type="protein sequence ID" value="KAJ7370143.1"/>
    <property type="molecule type" value="Genomic_DNA"/>
</dbReference>
<keyword evidence="5" id="KW-0347">Helicase</keyword>
<accession>A0A9W9YVF2</accession>
<proteinExistence type="predicted"/>